<dbReference type="CDD" id="cd20231">
    <property type="entry name" value="PFM_jacalin-like"/>
    <property type="match status" value="1"/>
</dbReference>
<accession>A0A8H6TZZ0</accession>
<evidence type="ECO:0000313" key="1">
    <source>
        <dbReference type="EMBL" id="KAF7328610.1"/>
    </source>
</evidence>
<sequence>MSNASPWIEPRLVGGNGGGRFEAHGLQPHRFALVKRLEMWWDDVRIRGMRITFSDDVVSPIYGSTDKNYKAITFDMNSTAADPGPERVTMMWMQNSGDRARLGRVHIETSRGQKWEEGPFKYKDRVQLDVGTGIFGGMDGRYGADIDAAGPLFLRSPIAKFAVGKITYTPDPNGLATGIQPVTINQAHYTNPASAPKPITWTFGGSETRTVTSSHEMSSISTFGGNVGVEVSGEVFGVGAKATAGFEWSSEQSQTTGTSTSDETQFNWALSGELGPGQAIFCKAIVQRGTLNLSYSGTVTVTLKNGTKFEYVDSGSSKTVAYSELKTTVEPDPNYK</sequence>
<dbReference type="AlphaFoldDB" id="A0A8H6TZZ0"/>
<dbReference type="Gene3D" id="2.170.15.10">
    <property type="entry name" value="Proaerolysin, chain A, domain 3"/>
    <property type="match status" value="1"/>
</dbReference>
<protein>
    <submittedName>
        <fullName evidence="1">Aerolysin-like protein</fullName>
    </submittedName>
</protein>
<dbReference type="InterPro" id="IPR036404">
    <property type="entry name" value="Jacalin-like_lectin_dom_sf"/>
</dbReference>
<dbReference type="SUPFAM" id="SSF56973">
    <property type="entry name" value="Aerolisin/ETX pore-forming domain"/>
    <property type="match status" value="1"/>
</dbReference>
<gene>
    <name evidence="1" type="ORF">MSAN_02478800</name>
</gene>
<dbReference type="OrthoDB" id="3028715at2759"/>
<dbReference type="SUPFAM" id="SSF51101">
    <property type="entry name" value="Mannose-binding lectins"/>
    <property type="match status" value="1"/>
</dbReference>
<evidence type="ECO:0000313" key="2">
    <source>
        <dbReference type="Proteomes" id="UP000623467"/>
    </source>
</evidence>
<name>A0A8H6TZZ0_9AGAR</name>
<dbReference type="Proteomes" id="UP000623467">
    <property type="component" value="Unassembled WGS sequence"/>
</dbReference>
<reference evidence="1" key="1">
    <citation type="submission" date="2020-05" db="EMBL/GenBank/DDBJ databases">
        <title>Mycena genomes resolve the evolution of fungal bioluminescence.</title>
        <authorList>
            <person name="Tsai I.J."/>
        </authorList>
    </citation>
    <scope>NUCLEOTIDE SEQUENCE</scope>
    <source>
        <strain evidence="1">160909Yilan</strain>
    </source>
</reference>
<keyword evidence="2" id="KW-1185">Reference proteome</keyword>
<dbReference type="EMBL" id="JACAZH010000075">
    <property type="protein sequence ID" value="KAF7328610.1"/>
    <property type="molecule type" value="Genomic_DNA"/>
</dbReference>
<organism evidence="1 2">
    <name type="scientific">Mycena sanguinolenta</name>
    <dbReference type="NCBI Taxonomy" id="230812"/>
    <lineage>
        <taxon>Eukaryota</taxon>
        <taxon>Fungi</taxon>
        <taxon>Dikarya</taxon>
        <taxon>Basidiomycota</taxon>
        <taxon>Agaricomycotina</taxon>
        <taxon>Agaricomycetes</taxon>
        <taxon>Agaricomycetidae</taxon>
        <taxon>Agaricales</taxon>
        <taxon>Marasmiineae</taxon>
        <taxon>Mycenaceae</taxon>
        <taxon>Mycena</taxon>
    </lineage>
</organism>
<proteinExistence type="predicted"/>
<comment type="caution">
    <text evidence="1">The sequence shown here is derived from an EMBL/GenBank/DDBJ whole genome shotgun (WGS) entry which is preliminary data.</text>
</comment>